<gene>
    <name evidence="2" type="ORF">BSAL_65815</name>
</gene>
<dbReference type="EMBL" id="CYKH01000409">
    <property type="protein sequence ID" value="CUF79729.1"/>
    <property type="molecule type" value="Genomic_DNA"/>
</dbReference>
<organism evidence="2 3">
    <name type="scientific">Bodo saltans</name>
    <name type="common">Flagellated protozoan</name>
    <dbReference type="NCBI Taxonomy" id="75058"/>
    <lineage>
        <taxon>Eukaryota</taxon>
        <taxon>Discoba</taxon>
        <taxon>Euglenozoa</taxon>
        <taxon>Kinetoplastea</taxon>
        <taxon>Metakinetoplastina</taxon>
        <taxon>Eubodonida</taxon>
        <taxon>Bodonidae</taxon>
        <taxon>Bodo</taxon>
    </lineage>
</organism>
<proteinExistence type="predicted"/>
<evidence type="ECO:0000256" key="1">
    <source>
        <dbReference type="SAM" id="MobiDB-lite"/>
    </source>
</evidence>
<protein>
    <submittedName>
        <fullName evidence="2">Uncharacterized protein</fullName>
    </submittedName>
</protein>
<dbReference type="VEuPathDB" id="TriTrypDB:BSAL_65815"/>
<feature type="region of interest" description="Disordered" evidence="1">
    <location>
        <begin position="1"/>
        <end position="37"/>
    </location>
</feature>
<dbReference type="AlphaFoldDB" id="A0A0S4ITB2"/>
<reference evidence="3" key="1">
    <citation type="submission" date="2015-09" db="EMBL/GenBank/DDBJ databases">
        <authorList>
            <consortium name="Pathogen Informatics"/>
        </authorList>
    </citation>
    <scope>NUCLEOTIDE SEQUENCE [LARGE SCALE GENOMIC DNA]</scope>
    <source>
        <strain evidence="3">Lake Konstanz</strain>
    </source>
</reference>
<keyword evidence="3" id="KW-1185">Reference proteome</keyword>
<name>A0A0S4ITB2_BODSA</name>
<evidence type="ECO:0000313" key="3">
    <source>
        <dbReference type="Proteomes" id="UP000051952"/>
    </source>
</evidence>
<accession>A0A0S4ITB2</accession>
<dbReference type="Proteomes" id="UP000051952">
    <property type="component" value="Unassembled WGS sequence"/>
</dbReference>
<sequence length="189" mass="20829">MEHESATPAVYWEDDDDSDDERCQPSSSMKPSALPCGGGGGEDVVALDLVYVVVWSEPYQCPIIYFTAAALPREDVGEGSKEQQRKGHGVRPFRPTVQQLKQWVMPGISDPLTSSSSIGGGDEVVSYAGPKQRLPKSLLEVARYKRHVGTLYRSYEVYRLLREPLGCSVCSVVRCCEQANDAYTPGREP</sequence>
<evidence type="ECO:0000313" key="2">
    <source>
        <dbReference type="EMBL" id="CUF79729.1"/>
    </source>
</evidence>